<protein>
    <submittedName>
        <fullName evidence="1">Uncharacterized protein</fullName>
    </submittedName>
</protein>
<evidence type="ECO:0000313" key="1">
    <source>
        <dbReference type="EMBL" id="KAJ8011260.1"/>
    </source>
</evidence>
<keyword evidence="2" id="KW-1185">Reference proteome</keyword>
<name>A0ACC2H6D9_DALPE</name>
<dbReference type="Proteomes" id="UP001157502">
    <property type="component" value="Chromosome 5"/>
</dbReference>
<accession>A0ACC2H6D9</accession>
<dbReference type="EMBL" id="CM055732">
    <property type="protein sequence ID" value="KAJ8011260.1"/>
    <property type="molecule type" value="Genomic_DNA"/>
</dbReference>
<comment type="caution">
    <text evidence="1">The sequence shown here is derived from an EMBL/GenBank/DDBJ whole genome shotgun (WGS) entry which is preliminary data.</text>
</comment>
<gene>
    <name evidence="1" type="ORF">DPEC_G00056310</name>
</gene>
<sequence>MSQLGLLVPVILITLVLQHGDCLQMDQQLCNPECTATSSSDISDQRGIRYTYRYSTTIATTLQGSTSGRNGLALDCVVDIDVISKCHFLMQIRNPQIKRLSPQKEHSVQRLKSLRESLEKSRLKFSLQEGKVTALCPQEGEQVWTLNIKRALLSMLQTSRTGEKQEVVEEADVYGTCSTTYERRGPQLVKTRNLRQCHHHRLADFWPHAIPLSGDTTLDSKLQCTQRHGTSVMEEVRCTETVSIVSFSGTTGLVTTQTTSSLMLLRTMESTPTVDMLDPGVPTDLQYVEDGTEGLVRSSPPALQEASDTVRRLCALTSAQQQASDVFLNLAFQLRALSLSQLRALWQDTSFKCRNDWQPLLDAIPACGSEECIIFLTDLIRDEDIEEERAHSFLSTIALIPYPTPTIIHSVNALLKMPKVRAKVLLTGSALVHVLCQRSRSPCGVLSQVQTFIQVLRDNLGQDCVGENSPISELLYTLKAVGNAGLVASSLIPQLNICIQSHSIPLEIRLSAVQAFRRMPCSADRGSVLQLYRDPLEDVEVRIAAYQQIMRCPNQDALKAVRTTLSRETSSQVGSFVWSHLTHVLRTEDPMKQALLQALPDDIITKDFEAELWKYSSYSDYTVDSGLGAANVEGALVFSPKSFVPRSVMANLTVYIHGKAFNLLEVALRVENMEPFLKQLFGHQSASPEEDSATLHEEENGKNFKTKERRKRKSDDRDKEQTKRRRRRKAERTEDDRDQNAKDGCSPGIYSYLNQARDLFSGRRPEKAAPRCWFSIKVFGNELSVLTCDDLYTQLKGLSLNMAGVAVRLLKGQEVQLHHRTVLLTEELVLPSLSGLPIKLGINMTSLVSLRFKGNANYKDWTHFSVAGHIKPTAYVGLSARMGVEGALGRAELEWAADLRTSSSLDGSVCLQDGHDLRVALNTPEDIMDIVSLSSRMTHVNGDHREEMRGSKGRVEKSTCTPKSWSKMVGWQLCSNVSYPLSSTGITFPPPGPVHVSLRLLKLDRGLHQYLLEAAYSLQTQRGSWLPREASLHLLLATPQSSLPRDVSLDLALQPNRLLIRISHPFKTVTIQGQLDQVRNIWTGKLELLIDNVHQCYILGLVDAQTVLSERRLRYHLEAKVATESRPIILSANVTRVLGRKTSMSATLYNVFRETASVSGMVSTLLFAHPTVVLERRQGGGPKQYSVEAELLLPGVVGGRILGLTEQKDPLWSSALRLKYGLGEDARLLHLECHTSQSLRSEVEPDQTYQTSFEHEFYCSNTAAINHKVQLKHEESPSHSKSSVDVSYGKHWDKIPNKRRFHLSQSFRNQSRHNLTSYALEFSLQVPEKSLNYRTQLLHSHLRQRAAESRTHLKVTYNDETPLVAGLHWKDITTKAFLRKCEGMFNIDSPWLYLYTTHKLRQPQRHTYQLTSELTARKGLSVPNLMLEGYYRDRNKDVEVRLHLYTPAVTYIKASGWGMLGKRGLKVSCSLTSIWTPALRGDLSLENTQQGRSLQLTSGFGQHNLSLTAGLTTLDKNLMKKMVTLKMSLSEPQSPSFDLELEGGVEELKKDNLIYQKRVMLLLRQPFQNLLQFFLLQETFTINLHKGLYILESKASLFRSMEAIHTVTVGYKRPKLFMCSSLTHPFSSEVIPADSEVCVSVSSNLTQREVRGRLRLEKRDKLTFHGQLQLNPADSLQPGVKVHANLTHQLQLKLPSSAVVEGDVSWDLQDNSVFSYLVRGNVGIDQQHCQISLHLNGSSDRIGLYSSIRHPFQSKIPQTLAAQLTADMTSVPGRVSSSMCLRADGKNRASLRAQLSGSQQGATRDLGLQMNLHQSLFPAGATELHLNMSANITSDRLFLEGLYNQGGHVLQAHVNGTLERSAGSPGLWVALTGDLRHSVPGLIALPPGLSLEGALGVSEWLTEGQLRVTVNQAVYSLDLSHELDPQDTWGIRDGMLGEKPDGARNWLCARAGEETLCVNLSHRLGSTGKGVVSGQLSHRSLWLHTAGVPDNSSAQVSWTQEAGILTAWAELQVGAQGLKAELEAVRTGWLYPRWELQTRLQHQCKTLVQRGLPSFMQATGHYQDKPEGLSSGLVIQVEKQRAVNLLVEAAHDNNTASLTVTLLHHLKHLRGLIPTSLQMSCTADASIAAANDRLSAQCSGSVASRPMEPLAPLYFSVNTSLVHSGCTTSLETHIHTPGERRCAASLAVSSCLPRLTFRSSVHHTLGELRALGLPHHAALVLGVSTGDRPGLELELAECWIKADSVENEARWVFNVTHHCPVLQRAGLPASLAFHSLLSLVPCQLALHCTLKMDNNNLTLELAQSCRPSAHFSGSLEHSFPGLRARGLPRKTSIEASAPDGPERAGALLITAGSCQVRAKGDLGSNERTLLLWAMESDCLLIQGLGLPSQVRLNGSVGRDDRSVWTAMLDASVHGERAGFLKLTTRAVPRPRLEVHRRHNLTLQGSLPGQSEVVVTRGGGGSNSQDYSTEAWLQLTGCVVRGSVSVMTGHRLQGAAMYHTNCTALQKWGSPEKLEATTLLAITQTLLDTSLSVAFEDIELKALIALTNLKGRQEASASLNHTVPLLQRVGFPDNATMAMLLESHGNSSYHWLLQYSGGIEQLIGEVTVESVGVITVESHLNHTMDTVRNWGIPENSGVQIVFGSGDVRNLNVLSQFGAQQAGLSLQLNEAPMTTDLTGHLWHNCRWLQDRGMPPKMEALCCVRGDLSELRSRAHVSVDGHRLLATGLNITMANGRPMRGVSVDWQSVGRRVQLVGDVRGSRASGGPREARATIRHSLQGQTTPALQVEAWVRLTDTQLRCSVAVNPELNSSLALILQGHNLVDSKELMMKVIQTIPQLTPHLPTQLNGQPQLNQSDSSNRGQAETQSSKRKFWARWELRVTEGGYHQVLELNHTYPQLKPLPRNSAVTLLYEAGNWTHRVHHRAVWGGQTFSFSGLYNTPPRLDLGDHVLRVQIASVPQWCSLDVAIERSLSGRLDSIMLGWNKHEQQEEVRALCWWRAVGAGSEMTVELKQPFTQTLSQLYLHTLSYDYTTEQRSNHLAHATWNSGSPVNVSLTLSQQWHDSSSRGQACAYFSTAQAVVPSLMAVEGCVSVAKEGNTYSQNAELKWEDKSLRQGFNYQRSVTGLHTVQLEAGAENLSPSPCSSHTFLGQIHTNLRDKLEHHLLVGICPPHLSLGWSGHHRVHSGAELVYTESRLSVTGQPPCSLTLALTNSSSGHSTNMTMVAESKVGNLSVEVGASVLSSLRGPGLQIQARLDRNEHVWLKGALEGRCLHNTVGYRDAIVADEALIGALCLGDRRRLGLTLEILRRRGGTPLESLTSISLGTANQSLTLRARGCELSLWAVEARVHHLGSQLRNKVLERVQRLQQLLTEFRRQSKGSALLQELSGSAIRFTQRTEAMLGQREGEVWASWRTSQLRHALTQSVPRLLLLLDHASKLGQLELQRPLATLAGAYHDVTGQRVDSVWSDTVSVWNHRLVEHLTPLLENPQLRPVAQSTLTGFITVLDVMSQQTAVWAELRLAGALSRVRRRLASVYRLSPSDCSVGVTIPLSLARGPGSRAVEAGVVEVLLEEWLLRPLQAVTSLRPSAELYRLKRRIMDSPFHHQALLVAGQFVVSFDGHLFELPATCPVLLACDNTHEDSFTVLMGSNTSSQGPLVVRMNNSTVAINPNGKVQVNCHFTHTSYSNNQHDVRVEGNFVEVSNQNGALLSCDLSLELCSLTLGGWLHGVSTGLLGTNDNEAGNDFTLPNGSQADNMADFFHSWQTNPECRSSPQIAEPCSKMSADSLRCDSLFSARDSPLSSCFRVVDPEQFLSVCERSHCGYVSGPSRAPCRLAAAFVHLCQRNHVTLELPVQCSPV</sequence>
<organism evidence="1 2">
    <name type="scientific">Dallia pectoralis</name>
    <name type="common">Alaska blackfish</name>
    <dbReference type="NCBI Taxonomy" id="75939"/>
    <lineage>
        <taxon>Eukaryota</taxon>
        <taxon>Metazoa</taxon>
        <taxon>Chordata</taxon>
        <taxon>Craniata</taxon>
        <taxon>Vertebrata</taxon>
        <taxon>Euteleostomi</taxon>
        <taxon>Actinopterygii</taxon>
        <taxon>Neopterygii</taxon>
        <taxon>Teleostei</taxon>
        <taxon>Protacanthopterygii</taxon>
        <taxon>Esociformes</taxon>
        <taxon>Umbridae</taxon>
        <taxon>Dallia</taxon>
    </lineage>
</organism>
<reference evidence="1" key="1">
    <citation type="submission" date="2021-05" db="EMBL/GenBank/DDBJ databases">
        <authorList>
            <person name="Pan Q."/>
            <person name="Jouanno E."/>
            <person name="Zahm M."/>
            <person name="Klopp C."/>
            <person name="Cabau C."/>
            <person name="Louis A."/>
            <person name="Berthelot C."/>
            <person name="Parey E."/>
            <person name="Roest Crollius H."/>
            <person name="Montfort J."/>
            <person name="Robinson-Rechavi M."/>
            <person name="Bouchez O."/>
            <person name="Lampietro C."/>
            <person name="Lopez Roques C."/>
            <person name="Donnadieu C."/>
            <person name="Postlethwait J."/>
            <person name="Bobe J."/>
            <person name="Dillon D."/>
            <person name="Chandos A."/>
            <person name="von Hippel F."/>
            <person name="Guiguen Y."/>
        </authorList>
    </citation>
    <scope>NUCLEOTIDE SEQUENCE</scope>
    <source>
        <strain evidence="1">YG-Jan2019</strain>
    </source>
</reference>
<evidence type="ECO:0000313" key="2">
    <source>
        <dbReference type="Proteomes" id="UP001157502"/>
    </source>
</evidence>
<proteinExistence type="predicted"/>